<keyword evidence="2" id="KW-1185">Reference proteome</keyword>
<reference evidence="1 2" key="1">
    <citation type="submission" date="2023-07" db="EMBL/GenBank/DDBJ databases">
        <title>Sequencing the genomes of 1000 actinobacteria strains.</title>
        <authorList>
            <person name="Klenk H.-P."/>
        </authorList>
    </citation>
    <scope>NUCLEOTIDE SEQUENCE [LARGE SCALE GENOMIC DNA]</scope>
    <source>
        <strain evidence="1 2">DSM 44508</strain>
    </source>
</reference>
<dbReference type="Proteomes" id="UP001183619">
    <property type="component" value="Unassembled WGS sequence"/>
</dbReference>
<name>A0ABU2BDQ9_9CORY</name>
<dbReference type="Pfam" id="PF09617">
    <property type="entry name" value="Cas_GSU0053"/>
    <property type="match status" value="1"/>
</dbReference>
<proteinExistence type="predicted"/>
<dbReference type="EMBL" id="JAVDYF010000001">
    <property type="protein sequence ID" value="MDR7355519.1"/>
    <property type="molecule type" value="Genomic_DNA"/>
</dbReference>
<protein>
    <submittedName>
        <fullName evidence="1">CRISPR-associated protein Csb1</fullName>
    </submittedName>
</protein>
<accession>A0ABU2BDQ9</accession>
<gene>
    <name evidence="1" type="ORF">J2S37_002057</name>
</gene>
<organism evidence="1 2">
    <name type="scientific">Corynebacterium felinum</name>
    <dbReference type="NCBI Taxonomy" id="131318"/>
    <lineage>
        <taxon>Bacteria</taxon>
        <taxon>Bacillati</taxon>
        <taxon>Actinomycetota</taxon>
        <taxon>Actinomycetes</taxon>
        <taxon>Mycobacteriales</taxon>
        <taxon>Corynebacteriaceae</taxon>
        <taxon>Corynebacterium</taxon>
    </lineage>
</organism>
<evidence type="ECO:0000313" key="1">
    <source>
        <dbReference type="EMBL" id="MDR7355519.1"/>
    </source>
</evidence>
<dbReference type="RefSeq" id="WP_277104375.1">
    <property type="nucleotide sequence ID" value="NZ_BAAAJS010000010.1"/>
</dbReference>
<sequence>MTTTLTHDLLLELAADRNAAIILCDTTYEPAAGVGSPIAPATYAKSESKADAKKPSEPAFTERTVLRKPNSLGFHTPIMDNDSPRIGSAVQVASVGDQATRVENALWAERDALDLPGIVLNVDESALNLAEEVFRNELKKRAKKFNHPTERSESYLPEFLRLMEFGGVSSWTAPHRHADAWLRTSIDPRTNRPVWAGGDLYNTIISGGPTNVLPLLKLSPNALLFGYWLSIGAPIAHKMARSFTASIIGYDAHKLWISATKGSPYPASGKTAMSTDPQTGEITFQPNQSAKNAKGFDSPSHFGFGMVPTAWSNKLVTCANILGSTTISLTGLRAAVAQDQSLNGEQKTAVVAALAALGIYGRILANENSFLRSGCDLIDTNNSWGLRRRGTREIDSLNIGNDKSVLLPTVKETLDHARKLGVFGSSKDRIYLVPSKQGLQIITEAILNQSSGSSKESD</sequence>
<dbReference type="InterPro" id="IPR013403">
    <property type="entry name" value="CRISPR-assoc_prot_Csb1/Cas7u"/>
</dbReference>
<comment type="caution">
    <text evidence="1">The sequence shown here is derived from an EMBL/GenBank/DDBJ whole genome shotgun (WGS) entry which is preliminary data.</text>
</comment>
<evidence type="ECO:0000313" key="2">
    <source>
        <dbReference type="Proteomes" id="UP001183619"/>
    </source>
</evidence>